<dbReference type="InterPro" id="IPR006118">
    <property type="entry name" value="Recombinase_CS"/>
</dbReference>
<dbReference type="Gene3D" id="3.90.1750.20">
    <property type="entry name" value="Putative Large Serine Recombinase, Chain B, Domain 2"/>
    <property type="match status" value="1"/>
</dbReference>
<dbReference type="RefSeq" id="WP_188408442.1">
    <property type="nucleotide sequence ID" value="NZ_BMCP01000001.1"/>
</dbReference>
<feature type="active site" description="O-(5'-phospho-DNA)-serine intermediate" evidence="4 5">
    <location>
        <position position="26"/>
    </location>
</feature>
<feature type="domain" description="Resolvase/invertase-type recombinase catalytic" evidence="7">
    <location>
        <begin position="18"/>
        <end position="170"/>
    </location>
</feature>
<dbReference type="Proteomes" id="UP000602745">
    <property type="component" value="Unassembled WGS sequence"/>
</dbReference>
<evidence type="ECO:0000256" key="1">
    <source>
        <dbReference type="ARBA" id="ARBA00022908"/>
    </source>
</evidence>
<dbReference type="PROSITE" id="PS00397">
    <property type="entry name" value="RECOMBINASES_1"/>
    <property type="match status" value="1"/>
</dbReference>
<organism evidence="9 10">
    <name type="scientific">Agaricicola taiwanensis</name>
    <dbReference type="NCBI Taxonomy" id="591372"/>
    <lineage>
        <taxon>Bacteria</taxon>
        <taxon>Pseudomonadati</taxon>
        <taxon>Pseudomonadota</taxon>
        <taxon>Alphaproteobacteria</taxon>
        <taxon>Rhodobacterales</taxon>
        <taxon>Paracoccaceae</taxon>
        <taxon>Agaricicola</taxon>
    </lineage>
</organism>
<dbReference type="GO" id="GO:0003677">
    <property type="term" value="F:DNA binding"/>
    <property type="evidence" value="ECO:0007669"/>
    <property type="project" value="UniProtKB-KW"/>
</dbReference>
<proteinExistence type="predicted"/>
<dbReference type="InterPro" id="IPR011109">
    <property type="entry name" value="DNA_bind_recombinase_dom"/>
</dbReference>
<dbReference type="GO" id="GO:0015074">
    <property type="term" value="P:DNA integration"/>
    <property type="evidence" value="ECO:0007669"/>
    <property type="project" value="UniProtKB-KW"/>
</dbReference>
<evidence type="ECO:0000259" key="8">
    <source>
        <dbReference type="PROSITE" id="PS51737"/>
    </source>
</evidence>
<dbReference type="AlphaFoldDB" id="A0A8J2VN09"/>
<dbReference type="Gene3D" id="3.40.50.1390">
    <property type="entry name" value="Resolvase, N-terminal catalytic domain"/>
    <property type="match status" value="1"/>
</dbReference>
<evidence type="ECO:0000313" key="10">
    <source>
        <dbReference type="Proteomes" id="UP000602745"/>
    </source>
</evidence>
<keyword evidence="6" id="KW-0175">Coiled coil</keyword>
<dbReference type="InterPro" id="IPR050639">
    <property type="entry name" value="SSR_resolvase"/>
</dbReference>
<dbReference type="SMART" id="SM00857">
    <property type="entry name" value="Resolvase"/>
    <property type="match status" value="1"/>
</dbReference>
<name>A0A8J2VN09_9RHOB</name>
<reference evidence="9" key="2">
    <citation type="submission" date="2020-09" db="EMBL/GenBank/DDBJ databases">
        <authorList>
            <person name="Sun Q."/>
            <person name="Sedlacek I."/>
        </authorList>
    </citation>
    <scope>NUCLEOTIDE SEQUENCE</scope>
    <source>
        <strain evidence="9">CCM 7684</strain>
    </source>
</reference>
<dbReference type="EMBL" id="BMCP01000001">
    <property type="protein sequence ID" value="GGE33537.1"/>
    <property type="molecule type" value="Genomic_DNA"/>
</dbReference>
<keyword evidence="1" id="KW-0229">DNA integration</keyword>
<dbReference type="Pfam" id="PF07508">
    <property type="entry name" value="Recombinase"/>
    <property type="match status" value="1"/>
</dbReference>
<protein>
    <submittedName>
        <fullName evidence="9">Recombinase RecB</fullName>
    </submittedName>
</protein>
<comment type="caution">
    <text evidence="9">The sequence shown here is derived from an EMBL/GenBank/DDBJ whole genome shotgun (WGS) entry which is preliminary data.</text>
</comment>
<dbReference type="PANTHER" id="PTHR30461:SF23">
    <property type="entry name" value="DNA RECOMBINASE-RELATED"/>
    <property type="match status" value="1"/>
</dbReference>
<dbReference type="GO" id="GO:0000150">
    <property type="term" value="F:DNA strand exchange activity"/>
    <property type="evidence" value="ECO:0007669"/>
    <property type="project" value="InterPro"/>
</dbReference>
<sequence>MKLLNRTNLEEKDAATVRAALYLRVSTGRQAENDLSIPDQRRQAQDFCKARGWQVVIEFVDAGLSGTDDRRPELQRLLELAAGGDSPFDVVIVHSFSRFARDHFALEYNVRRLRKHGVKLVSITQDLGDDPMSVMVRQVFALFDEYQSKENAKHVLRAMQENARQGFWNGAVAPYGYAIVAAEQRGAKTKKRLAIDAVEAEVVRLMFKLAHEGNGTSGPLGVKALVSYLNERGYRTRRGARWGIGPLHSLLTSPTYKGEYRFNRKVWKTKEDKPMADQVMVAVAPIIDPALFDAVQARLKSRNPKQTPPRVVTGPILLTGLATCASCGGGMTLRTGKSGRYRYYTCATCAQQGKSACPGRSVPMDKLDKLVTDQLNASLFTPERVRALLGGLLSRQASRSEDHAQRLTALQNKVADCENRLSRLYLAIENGIADASDPTLKDRLAALKGERDQARVAKDRVFAELQPDTRITEDKINAFAALMRENVANGAIPFRRAYLRSVIDQVEVDDTEIRIHGRRDVLERLVMGGGATPAGVPSFVRKWRARKDSNL</sequence>
<dbReference type="PANTHER" id="PTHR30461">
    <property type="entry name" value="DNA-INVERTASE FROM LAMBDOID PROPHAGE"/>
    <property type="match status" value="1"/>
</dbReference>
<dbReference type="Pfam" id="PF13408">
    <property type="entry name" value="Zn_ribbon_recom"/>
    <property type="match status" value="1"/>
</dbReference>
<reference evidence="9" key="1">
    <citation type="journal article" date="2014" name="Int. J. Syst. Evol. Microbiol.">
        <title>Complete genome sequence of Corynebacterium casei LMG S-19264T (=DSM 44701T), isolated from a smear-ripened cheese.</title>
        <authorList>
            <consortium name="US DOE Joint Genome Institute (JGI-PGF)"/>
            <person name="Walter F."/>
            <person name="Albersmeier A."/>
            <person name="Kalinowski J."/>
            <person name="Ruckert C."/>
        </authorList>
    </citation>
    <scope>NUCLEOTIDE SEQUENCE</scope>
    <source>
        <strain evidence="9">CCM 7684</strain>
    </source>
</reference>
<evidence type="ECO:0000256" key="5">
    <source>
        <dbReference type="PROSITE-ProRule" id="PRU10137"/>
    </source>
</evidence>
<keyword evidence="10" id="KW-1185">Reference proteome</keyword>
<dbReference type="PROSITE" id="PS51736">
    <property type="entry name" value="RECOMBINASES_3"/>
    <property type="match status" value="1"/>
</dbReference>
<dbReference type="InterPro" id="IPR036162">
    <property type="entry name" value="Resolvase-like_N_sf"/>
</dbReference>
<dbReference type="CDD" id="cd00338">
    <property type="entry name" value="Ser_Recombinase"/>
    <property type="match status" value="1"/>
</dbReference>
<dbReference type="InterPro" id="IPR025827">
    <property type="entry name" value="Zn_ribbon_recom_dom"/>
</dbReference>
<gene>
    <name evidence="9" type="ORF">GCM10007276_08540</name>
</gene>
<dbReference type="Pfam" id="PF00239">
    <property type="entry name" value="Resolvase"/>
    <property type="match status" value="1"/>
</dbReference>
<dbReference type="PROSITE" id="PS51737">
    <property type="entry name" value="RECOMBINASE_DNA_BIND"/>
    <property type="match status" value="1"/>
</dbReference>
<feature type="domain" description="Recombinase" evidence="8">
    <location>
        <begin position="174"/>
        <end position="305"/>
    </location>
</feature>
<dbReference type="InterPro" id="IPR038109">
    <property type="entry name" value="DNA_bind_recomb_sf"/>
</dbReference>
<dbReference type="SUPFAM" id="SSF53041">
    <property type="entry name" value="Resolvase-like"/>
    <property type="match status" value="1"/>
</dbReference>
<feature type="coiled-coil region" evidence="6">
    <location>
        <begin position="400"/>
        <end position="427"/>
    </location>
</feature>
<dbReference type="InterPro" id="IPR006119">
    <property type="entry name" value="Resolv_N"/>
</dbReference>
<evidence type="ECO:0000313" key="9">
    <source>
        <dbReference type="EMBL" id="GGE33537.1"/>
    </source>
</evidence>
<evidence type="ECO:0000259" key="7">
    <source>
        <dbReference type="PROSITE" id="PS51736"/>
    </source>
</evidence>
<evidence type="ECO:0000256" key="4">
    <source>
        <dbReference type="PIRSR" id="PIRSR606118-50"/>
    </source>
</evidence>
<evidence type="ECO:0000256" key="2">
    <source>
        <dbReference type="ARBA" id="ARBA00023125"/>
    </source>
</evidence>
<evidence type="ECO:0000256" key="6">
    <source>
        <dbReference type="SAM" id="Coils"/>
    </source>
</evidence>
<keyword evidence="2" id="KW-0238">DNA-binding</keyword>
<evidence type="ECO:0000256" key="3">
    <source>
        <dbReference type="ARBA" id="ARBA00023172"/>
    </source>
</evidence>
<keyword evidence="3" id="KW-0233">DNA recombination</keyword>
<accession>A0A8J2VN09</accession>